<evidence type="ECO:0000256" key="11">
    <source>
        <dbReference type="ARBA" id="ARBA00023054"/>
    </source>
</evidence>
<evidence type="ECO:0000313" key="18">
    <source>
        <dbReference type="EMBL" id="AFW21224.1"/>
    </source>
</evidence>
<evidence type="ECO:0000256" key="13">
    <source>
        <dbReference type="ARBA" id="ARBA00023186"/>
    </source>
</evidence>
<protein>
    <recommendedName>
        <fullName evidence="4">Nucleoprotein</fullName>
    </recommendedName>
    <alternativeName>
        <fullName evidence="15">Nucleocapsid protein</fullName>
    </alternativeName>
</protein>
<accession>A0A075BD85</accession>
<dbReference type="EMBL" id="KM403430">
    <property type="protein sequence ID" value="AKA19816.1"/>
    <property type="molecule type" value="Viral_cRNA"/>
</dbReference>
<keyword evidence="7" id="KW-0378">Hydrolase</keyword>
<dbReference type="InterPro" id="IPR002214">
    <property type="entry name" value="Hanta_nucleocap"/>
</dbReference>
<reference evidence="24" key="3">
    <citation type="submission" date="2015-04" db="EMBL/GenBank/DDBJ databases">
        <authorList>
            <person name="Gu S.H."/>
            <person name="Kang H.J."/>
            <person name="Markowski J."/>
            <person name="Sikorska B."/>
            <person name="Liberski P.P."/>
            <person name="Yanagihara R."/>
        </authorList>
    </citation>
    <scope>NUCLEOTIDE SEQUENCE</scope>
    <source>
        <strain evidence="24">3483</strain>
    </source>
</reference>
<dbReference type="KEGG" id="vg:32707962"/>
<evidence type="ECO:0000256" key="1">
    <source>
        <dbReference type="ARBA" id="ARBA00004328"/>
    </source>
</evidence>
<dbReference type="RefSeq" id="YP_009362031.1">
    <property type="nucleotide sequence ID" value="NC_034464.1"/>
</dbReference>
<sequence length="428" mass="48421">MADIERLIAEGLEIEKELMTARIRLQEAKEAAERNPDELNLKGVDARQGVVTALEQKSAENQRLIAEQRHALPPTKPLKKPTDLDDDEHLTERSTLRYGSVIDLNDLDIDEPSGASANWVAICTYILGFGATILLKALYMLTTRGRQTIKEHKGNRVRFRDDSSYTEKGGVKVPKHLYVSLPTAQSAIKAEELTPGRFRTIVCGLYPSEAKVRGLISPVMGVIGFQHMAQNWSEMIHKFMHMRCPFLDNPGLQVDSALLTNQAYFEMRSDALEKIEAIEIRSIREEAIDNDRKLINDILQPDAPWLFAGAPDRCPPTSLYVAGIPELGAFLALMQDVRNAIMASKMTGTVEEKVKRKSSFYQSYMRRTQSMGMQMDQRIIHLFVMAWGKLMIDHFNLGDDMDPALRQMCQALLDEKVKEICNNEPMRL</sequence>
<dbReference type="EMBL" id="KM403429">
    <property type="protein sequence ID" value="AKA19815.1"/>
    <property type="molecule type" value="Viral_cRNA"/>
</dbReference>
<evidence type="ECO:0000256" key="7">
    <source>
        <dbReference type="ARBA" id="ARBA00022801"/>
    </source>
</evidence>
<evidence type="ECO:0000313" key="26">
    <source>
        <dbReference type="Proteomes" id="UP000134187"/>
    </source>
</evidence>
<dbReference type="EMBL" id="KM403445">
    <property type="protein sequence ID" value="AKA19831.2"/>
    <property type="molecule type" value="Viral_cRNA"/>
</dbReference>
<dbReference type="GO" id="GO:0003723">
    <property type="term" value="F:RNA binding"/>
    <property type="evidence" value="ECO:0007669"/>
    <property type="project" value="UniProtKB-KW"/>
</dbReference>
<feature type="region of interest" description="Disordered" evidence="17">
    <location>
        <begin position="68"/>
        <end position="88"/>
    </location>
</feature>
<dbReference type="OrthoDB" id="2640at10239"/>
<keyword evidence="6" id="KW-0255">Endonuclease</keyword>
<evidence type="ECO:0000256" key="9">
    <source>
        <dbReference type="ARBA" id="ARBA00022844"/>
    </source>
</evidence>
<dbReference type="Proteomes" id="UP000134187">
    <property type="component" value="Genome"/>
</dbReference>
<keyword evidence="11" id="KW-0175">Coiled coil</keyword>
<evidence type="ECO:0000256" key="14">
    <source>
        <dbReference type="ARBA" id="ARBA00023200"/>
    </source>
</evidence>
<keyword evidence="5" id="KW-0540">Nuclease</keyword>
<evidence type="ECO:0000256" key="4">
    <source>
        <dbReference type="ARBA" id="ARBA00014389"/>
    </source>
</evidence>
<dbReference type="EMBL" id="JX990925">
    <property type="protein sequence ID" value="AFW21224.1"/>
    <property type="molecule type" value="Viral_cRNA"/>
</dbReference>
<evidence type="ECO:0000256" key="8">
    <source>
        <dbReference type="ARBA" id="ARBA00022812"/>
    </source>
</evidence>
<dbReference type="GO" id="GO:0016787">
    <property type="term" value="F:hydrolase activity"/>
    <property type="evidence" value="ECO:0007669"/>
    <property type="project" value="UniProtKB-KW"/>
</dbReference>
<dbReference type="Pfam" id="PF00846">
    <property type="entry name" value="Hanta_nucleocap"/>
    <property type="match status" value="1"/>
</dbReference>
<evidence type="ECO:0000256" key="6">
    <source>
        <dbReference type="ARBA" id="ARBA00022759"/>
    </source>
</evidence>
<keyword evidence="12 20" id="KW-0543">Viral nucleoprotein</keyword>
<dbReference type="GO" id="GO:0019013">
    <property type="term" value="C:viral nucleocapsid"/>
    <property type="evidence" value="ECO:0007669"/>
    <property type="project" value="UniProtKB-KW"/>
</dbReference>
<evidence type="ECO:0000256" key="2">
    <source>
        <dbReference type="ARBA" id="ARBA00004407"/>
    </source>
</evidence>
<name>A0A075BD85_9VIRU</name>
<evidence type="ECO:0000256" key="10">
    <source>
        <dbReference type="ARBA" id="ARBA00022884"/>
    </source>
</evidence>
<dbReference type="GO" id="GO:0044177">
    <property type="term" value="C:host cell Golgi apparatus"/>
    <property type="evidence" value="ECO:0007669"/>
    <property type="project" value="UniProtKB-SubCell"/>
</dbReference>
<evidence type="ECO:0000313" key="24">
    <source>
        <dbReference type="EMBL" id="AKA19831.2"/>
    </source>
</evidence>
<dbReference type="Gene3D" id="1.20.58.90">
    <property type="match status" value="1"/>
</dbReference>
<evidence type="ECO:0000256" key="16">
    <source>
        <dbReference type="ARBA" id="ARBA00033737"/>
    </source>
</evidence>
<keyword evidence="8" id="KW-1040">Host Golgi apparatus</keyword>
<accession>A0A0D5XMQ9</accession>
<dbReference type="EMBL" id="KM403431">
    <property type="protein sequence ID" value="AKA19817.1"/>
    <property type="molecule type" value="Viral_cRNA"/>
</dbReference>
<keyword evidence="9" id="KW-0946">Virion</keyword>
<evidence type="ECO:0000313" key="19">
    <source>
        <dbReference type="EMBL" id="AFW21228.1"/>
    </source>
</evidence>
<evidence type="ECO:0000313" key="22">
    <source>
        <dbReference type="EMBL" id="AKA19816.1"/>
    </source>
</evidence>
<comment type="similarity">
    <text evidence="3">Belongs to the hantavirus nucleocapsid protein family.</text>
</comment>
<dbReference type="EMBL" id="JX990930">
    <property type="protein sequence ID" value="AFW21229.1"/>
    <property type="molecule type" value="Viral_cRNA"/>
</dbReference>
<keyword evidence="13" id="KW-0143">Chaperone</keyword>
<organism evidence="20">
    <name type="scientific">Nova virus</name>
    <dbReference type="NCBI Taxonomy" id="660955"/>
    <lineage>
        <taxon>Viruses</taxon>
        <taxon>Riboviria</taxon>
        <taxon>Orthornavirae</taxon>
        <taxon>Negarnaviricota</taxon>
        <taxon>Polyploviricotina</taxon>
        <taxon>Bunyaviricetes</taxon>
        <taxon>Elliovirales</taxon>
        <taxon>Hantaviridae</taxon>
        <taxon>Mammantavirinae</taxon>
        <taxon>Mobatvirus</taxon>
        <taxon>Mobatvirus novaense</taxon>
    </lineage>
</organism>
<evidence type="ECO:0000256" key="5">
    <source>
        <dbReference type="ARBA" id="ARBA00022722"/>
    </source>
</evidence>
<evidence type="ECO:0000313" key="20">
    <source>
        <dbReference type="EMBL" id="AFW21229.1"/>
    </source>
</evidence>
<evidence type="ECO:0000313" key="21">
    <source>
        <dbReference type="EMBL" id="AKA19815.1"/>
    </source>
</evidence>
<dbReference type="GO" id="GO:0004519">
    <property type="term" value="F:endonuclease activity"/>
    <property type="evidence" value="ECO:0007669"/>
    <property type="project" value="UniProtKB-KW"/>
</dbReference>
<dbReference type="GeneID" id="32707962"/>
<evidence type="ECO:0000256" key="12">
    <source>
        <dbReference type="ARBA" id="ARBA00023086"/>
    </source>
</evidence>
<comment type="subcellular location">
    <subcellularLocation>
        <location evidence="16">Host Golgi apparatus</location>
        <location evidence="16">Host cis-Golgi network</location>
    </subcellularLocation>
    <subcellularLocation>
        <location evidence="2">Host cytoplasm</location>
        <location evidence="2">Host perinuclear region</location>
    </subcellularLocation>
    <subcellularLocation>
        <location evidence="1">Virion</location>
    </subcellularLocation>
</comment>
<keyword evidence="26" id="KW-1185">Reference proteome</keyword>
<keyword evidence="10" id="KW-0694">RNA-binding</keyword>
<proteinExistence type="inferred from homology"/>
<evidence type="ECO:0000313" key="23">
    <source>
        <dbReference type="EMBL" id="AKA19817.1"/>
    </source>
</evidence>
<evidence type="ECO:0000256" key="17">
    <source>
        <dbReference type="SAM" id="MobiDB-lite"/>
    </source>
</evidence>
<dbReference type="EMBL" id="KR072621">
    <property type="protein sequence ID" value="AKE37995.1"/>
    <property type="molecule type" value="Viral_cRNA"/>
</dbReference>
<evidence type="ECO:0000256" key="15">
    <source>
        <dbReference type="ARBA" id="ARBA00033344"/>
    </source>
</evidence>
<dbReference type="GO" id="GO:0044220">
    <property type="term" value="C:host cell perinuclear region of cytoplasm"/>
    <property type="evidence" value="ECO:0007669"/>
    <property type="project" value="UniProtKB-SubCell"/>
</dbReference>
<dbReference type="EMBL" id="JX990929">
    <property type="protein sequence ID" value="AFW21228.1"/>
    <property type="molecule type" value="Viral_cRNA"/>
</dbReference>
<evidence type="ECO:0000313" key="25">
    <source>
        <dbReference type="EMBL" id="AKE37995.1"/>
    </source>
</evidence>
<reference evidence="25 26" key="2">
    <citation type="journal article" date="2015" name="Genome Announc.">
        <title>Whole-Genome Sequence of a Novel Hantavirus Isolated from the European Mole (Talpa europaea).</title>
        <authorList>
            <person name="Gu S.H."/>
            <person name="Hejduk J."/>
            <person name="Markowski J."/>
            <person name="Markowski M."/>
            <person name="Liberski P.P."/>
            <person name="Yanagihara R."/>
        </authorList>
    </citation>
    <scope>NUCLEOTIDE SEQUENCE [LARGE SCALE GENOMIC DNA]</scope>
    <source>
        <strain evidence="25">Te34</strain>
    </source>
</reference>
<reference evidence="20" key="1">
    <citation type="journal article" date="2014" name="Infect. Genet. Evol.">
        <title>Co-circulation of soricid- and talpid-borne hantaviruses in Poland.</title>
        <authorList>
            <person name="Gu S.H."/>
            <person name="Hejduk J."/>
            <person name="Markowski J."/>
            <person name="Kang H.J."/>
            <person name="Markowski M."/>
            <person name="Polatynska M."/>
            <person name="Sikorska B."/>
            <person name="Liberski P.P."/>
            <person name="Yanagihara R."/>
        </authorList>
    </citation>
    <scope>NUCLEOTIDE SEQUENCE</scope>
    <source>
        <strain evidence="18">1136</strain>
        <strain evidence="19">2095</strain>
        <strain evidence="20">2097</strain>
        <strain evidence="21">3328</strain>
        <strain evidence="22">3329</strain>
        <strain evidence="23">3350</strain>
        <strain evidence="24">3483</strain>
    </source>
</reference>
<keyword evidence="14" id="KW-1035">Host cytoplasm</keyword>
<evidence type="ECO:0000256" key="3">
    <source>
        <dbReference type="ARBA" id="ARBA00007687"/>
    </source>
</evidence>